<accession>A0A834MHK5</accession>
<dbReference type="GO" id="GO:0045892">
    <property type="term" value="P:negative regulation of DNA-templated transcription"/>
    <property type="evidence" value="ECO:0007669"/>
    <property type="project" value="TreeGrafter"/>
</dbReference>
<sequence>MRFYQEFTGLCRRLPHPEDRWSCIDAVEGGSLDDFHIVSKINELRIDIELVQEVCDLIKGLPGCADYADDFLIHKIDGQALMLLKEDHLMTSISCRRSTR</sequence>
<protein>
    <recommendedName>
        <fullName evidence="1">SAM domain-containing protein</fullName>
    </recommendedName>
</protein>
<reference evidence="2" key="1">
    <citation type="submission" date="2020-08" db="EMBL/GenBank/DDBJ databases">
        <title>Genome sequencing and assembly of the red palm weevil Rhynchophorus ferrugineus.</title>
        <authorList>
            <person name="Dias G.B."/>
            <person name="Bergman C.M."/>
            <person name="Manee M."/>
        </authorList>
    </citation>
    <scope>NUCLEOTIDE SEQUENCE</scope>
    <source>
        <strain evidence="2">AA-2017</strain>
        <tissue evidence="2">Whole larva</tissue>
    </source>
</reference>
<dbReference type="GO" id="GO:0042393">
    <property type="term" value="F:histone binding"/>
    <property type="evidence" value="ECO:0007669"/>
    <property type="project" value="TreeGrafter"/>
</dbReference>
<feature type="domain" description="SAM" evidence="1">
    <location>
        <begin position="50"/>
        <end position="90"/>
    </location>
</feature>
<dbReference type="PANTHER" id="PTHR12247:SF138">
    <property type="entry name" value="POLYHOMEOTIC DISTAL, ISOFORM A-RELATED"/>
    <property type="match status" value="1"/>
</dbReference>
<dbReference type="InterPro" id="IPR001660">
    <property type="entry name" value="SAM"/>
</dbReference>
<dbReference type="SUPFAM" id="SSF47769">
    <property type="entry name" value="SAM/Pointed domain"/>
    <property type="match status" value="1"/>
</dbReference>
<dbReference type="GO" id="GO:0003682">
    <property type="term" value="F:chromatin binding"/>
    <property type="evidence" value="ECO:0007669"/>
    <property type="project" value="TreeGrafter"/>
</dbReference>
<evidence type="ECO:0000259" key="1">
    <source>
        <dbReference type="Pfam" id="PF07647"/>
    </source>
</evidence>
<keyword evidence="3" id="KW-1185">Reference proteome</keyword>
<dbReference type="InterPro" id="IPR050548">
    <property type="entry name" value="PcG_chromatin_remod_factors"/>
</dbReference>
<evidence type="ECO:0000313" key="3">
    <source>
        <dbReference type="Proteomes" id="UP000625711"/>
    </source>
</evidence>
<gene>
    <name evidence="2" type="ORF">GWI33_006150</name>
</gene>
<organism evidence="2 3">
    <name type="scientific">Rhynchophorus ferrugineus</name>
    <name type="common">Red palm weevil</name>
    <name type="synonym">Curculio ferrugineus</name>
    <dbReference type="NCBI Taxonomy" id="354439"/>
    <lineage>
        <taxon>Eukaryota</taxon>
        <taxon>Metazoa</taxon>
        <taxon>Ecdysozoa</taxon>
        <taxon>Arthropoda</taxon>
        <taxon>Hexapoda</taxon>
        <taxon>Insecta</taxon>
        <taxon>Pterygota</taxon>
        <taxon>Neoptera</taxon>
        <taxon>Endopterygota</taxon>
        <taxon>Coleoptera</taxon>
        <taxon>Polyphaga</taxon>
        <taxon>Cucujiformia</taxon>
        <taxon>Curculionidae</taxon>
        <taxon>Dryophthorinae</taxon>
        <taxon>Rhynchophorus</taxon>
    </lineage>
</organism>
<dbReference type="AlphaFoldDB" id="A0A834MHK5"/>
<name>A0A834MHK5_RHYFE</name>
<dbReference type="Proteomes" id="UP000625711">
    <property type="component" value="Unassembled WGS sequence"/>
</dbReference>
<dbReference type="InterPro" id="IPR013761">
    <property type="entry name" value="SAM/pointed_sf"/>
</dbReference>
<dbReference type="GO" id="GO:0035102">
    <property type="term" value="C:PRC1 complex"/>
    <property type="evidence" value="ECO:0007669"/>
    <property type="project" value="TreeGrafter"/>
</dbReference>
<dbReference type="EMBL" id="JAACXV010000307">
    <property type="protein sequence ID" value="KAF7280335.1"/>
    <property type="molecule type" value="Genomic_DNA"/>
</dbReference>
<dbReference type="OrthoDB" id="2390104at2759"/>
<comment type="caution">
    <text evidence="2">The sequence shown here is derived from an EMBL/GenBank/DDBJ whole genome shotgun (WGS) entry which is preliminary data.</text>
</comment>
<proteinExistence type="predicted"/>
<dbReference type="Gene3D" id="1.10.150.50">
    <property type="entry name" value="Transcription Factor, Ets-1"/>
    <property type="match status" value="1"/>
</dbReference>
<dbReference type="Pfam" id="PF07647">
    <property type="entry name" value="SAM_2"/>
    <property type="match status" value="1"/>
</dbReference>
<evidence type="ECO:0000313" key="2">
    <source>
        <dbReference type="EMBL" id="KAF7280335.1"/>
    </source>
</evidence>
<dbReference type="PANTHER" id="PTHR12247">
    <property type="entry name" value="POLYCOMB GROUP PROTEIN"/>
    <property type="match status" value="1"/>
</dbReference>